<evidence type="ECO:0000313" key="12">
    <source>
        <dbReference type="Proteomes" id="UP000030512"/>
    </source>
</evidence>
<evidence type="ECO:0000256" key="3">
    <source>
        <dbReference type="ARBA" id="ARBA00022475"/>
    </source>
</evidence>
<comment type="function">
    <text evidence="9">Catalyzes the phospholipid dependent N-acylation of the N-terminal cysteine of apolipoprotein, the last step in lipoprotein maturation.</text>
</comment>
<dbReference type="EC" id="2.3.1.269" evidence="9"/>
<feature type="transmembrane region" description="Helical" evidence="9">
    <location>
        <begin position="56"/>
        <end position="75"/>
    </location>
</feature>
<feature type="transmembrane region" description="Helical" evidence="9">
    <location>
        <begin position="121"/>
        <end position="140"/>
    </location>
</feature>
<proteinExistence type="inferred from homology"/>
<dbReference type="SUPFAM" id="SSF56317">
    <property type="entry name" value="Carbon-nitrogen hydrolase"/>
    <property type="match status" value="1"/>
</dbReference>
<dbReference type="KEGG" id="mdn:JT25_016025"/>
<evidence type="ECO:0000313" key="11">
    <source>
        <dbReference type="EMBL" id="AMK77968.1"/>
    </source>
</evidence>
<keyword evidence="5 9" id="KW-0812">Transmembrane</keyword>
<feature type="transmembrane region" description="Helical" evidence="9">
    <location>
        <begin position="160"/>
        <end position="181"/>
    </location>
</feature>
<sequence>MKRILNLKWELAAPVFGALLTASFAPYDYAYAAIAALMFMYWVWQQQAPKRAALSGYLFGLGLFGSGIWWTYISIHDFGGGDPYSSVALTALLVAVWALFPALTGWLIAKTLTCPGPWLRIIAAAIAWVAVEYFRGYWLLNGFPWLQIAYSQLSTPLAGYAPLAGVYGVGFLLAVSAFSVLEMLRGKLPALPGLLVLGLIWAGGGYLQTVSWTRAAGAPIKVTLVQGNIGQDQKWQKNQKLNTLRLYQELTEQHWDSDVIIWPETSIPAFLSQVKEFYIDPLQTAAQAHAVDLVVGLPSSGQGKDYYNSVMTLGEKQAFYHKNHLLPFGEYLPLQPLSGWVLDKLQIPLGDFAAGGDRQTLLSAGGHAFVTTICYEDAFGELVARQVADAGYIVNMTNDAWFGDSSQPHQHMQMAQMRALETGRYLVRATNTGVTGFVGPDGVLRKQAPLFITTTLTDHIVPMTGLTPYVILGDKGLFGLFSVLLLVMYGWNRWLSVGIFKQRAEAV</sequence>
<feature type="transmembrane region" description="Helical" evidence="9">
    <location>
        <begin position="188"/>
        <end position="207"/>
    </location>
</feature>
<dbReference type="AlphaFoldDB" id="A0A126T7D6"/>
<gene>
    <name evidence="9" type="primary">lnt</name>
    <name evidence="11" type="ORF">JT25_016025</name>
</gene>
<dbReference type="PANTHER" id="PTHR38686">
    <property type="entry name" value="APOLIPOPROTEIN N-ACYLTRANSFERASE"/>
    <property type="match status" value="1"/>
</dbReference>
<evidence type="ECO:0000256" key="1">
    <source>
        <dbReference type="ARBA" id="ARBA00004651"/>
    </source>
</evidence>
<keyword evidence="11" id="KW-0449">Lipoprotein</keyword>
<keyword evidence="4 9" id="KW-0808">Transferase</keyword>
<dbReference type="GO" id="GO:0016410">
    <property type="term" value="F:N-acyltransferase activity"/>
    <property type="evidence" value="ECO:0007669"/>
    <property type="project" value="UniProtKB-UniRule"/>
</dbReference>
<feature type="transmembrane region" description="Helical" evidence="9">
    <location>
        <begin position="24"/>
        <end position="44"/>
    </location>
</feature>
<dbReference type="NCBIfam" id="TIGR00546">
    <property type="entry name" value="lnt"/>
    <property type="match status" value="1"/>
</dbReference>
<comment type="catalytic activity">
    <reaction evidence="9">
        <text>N-terminal S-1,2-diacyl-sn-glyceryl-L-cysteinyl-[lipoprotein] + a glycerophospholipid = N-acyl-S-1,2-diacyl-sn-glyceryl-L-cysteinyl-[lipoprotein] + a 2-acyl-sn-glycero-3-phospholipid + H(+)</text>
        <dbReference type="Rhea" id="RHEA:48228"/>
        <dbReference type="Rhea" id="RHEA-COMP:14681"/>
        <dbReference type="Rhea" id="RHEA-COMP:14684"/>
        <dbReference type="ChEBI" id="CHEBI:15378"/>
        <dbReference type="ChEBI" id="CHEBI:136912"/>
        <dbReference type="ChEBI" id="CHEBI:140656"/>
        <dbReference type="ChEBI" id="CHEBI:140657"/>
        <dbReference type="ChEBI" id="CHEBI:140660"/>
        <dbReference type="EC" id="2.3.1.269"/>
    </reaction>
</comment>
<dbReference type="InterPro" id="IPR045378">
    <property type="entry name" value="LNT_N"/>
</dbReference>
<accession>A0A126T7D6</accession>
<feature type="transmembrane region" description="Helical" evidence="9">
    <location>
        <begin position="87"/>
        <end position="109"/>
    </location>
</feature>
<dbReference type="Gene3D" id="3.60.110.10">
    <property type="entry name" value="Carbon-nitrogen hydrolase"/>
    <property type="match status" value="1"/>
</dbReference>
<dbReference type="GO" id="GO:0042158">
    <property type="term" value="P:lipoprotein biosynthetic process"/>
    <property type="evidence" value="ECO:0007669"/>
    <property type="project" value="UniProtKB-UniRule"/>
</dbReference>
<organism evidence="11 12">
    <name type="scientific">Methylomonas denitrificans</name>
    <dbReference type="NCBI Taxonomy" id="1538553"/>
    <lineage>
        <taxon>Bacteria</taxon>
        <taxon>Pseudomonadati</taxon>
        <taxon>Pseudomonadota</taxon>
        <taxon>Gammaproteobacteria</taxon>
        <taxon>Methylococcales</taxon>
        <taxon>Methylococcaceae</taxon>
        <taxon>Methylomonas</taxon>
    </lineage>
</organism>
<keyword evidence="12" id="KW-1185">Reference proteome</keyword>
<keyword evidence="7 9" id="KW-0472">Membrane</keyword>
<dbReference type="STRING" id="1538553.JT25_016025"/>
<evidence type="ECO:0000256" key="8">
    <source>
        <dbReference type="ARBA" id="ARBA00023315"/>
    </source>
</evidence>
<dbReference type="InterPro" id="IPR003010">
    <property type="entry name" value="C-N_Hydrolase"/>
</dbReference>
<keyword evidence="8 9" id="KW-0012">Acyltransferase</keyword>
<evidence type="ECO:0000256" key="5">
    <source>
        <dbReference type="ARBA" id="ARBA00022692"/>
    </source>
</evidence>
<dbReference type="Pfam" id="PF20154">
    <property type="entry name" value="LNT_N"/>
    <property type="match status" value="1"/>
</dbReference>
<dbReference type="InterPro" id="IPR036526">
    <property type="entry name" value="C-N_Hydrolase_sf"/>
</dbReference>
<comment type="pathway">
    <text evidence="9">Protein modification; lipoprotein biosynthesis (N-acyl transfer).</text>
</comment>
<evidence type="ECO:0000256" key="2">
    <source>
        <dbReference type="ARBA" id="ARBA00010065"/>
    </source>
</evidence>
<dbReference type="UniPathway" id="UPA00666"/>
<dbReference type="CDD" id="cd07571">
    <property type="entry name" value="ALP_N-acyl_transferase"/>
    <property type="match status" value="1"/>
</dbReference>
<dbReference type="Proteomes" id="UP000030512">
    <property type="component" value="Chromosome"/>
</dbReference>
<reference evidence="11 12" key="1">
    <citation type="journal article" date="2015" name="Environ. Microbiol.">
        <title>Methane oxidation coupled to nitrate reduction under hypoxia by the Gammaproteobacterium Methylomonas denitrificans, sp. nov. type strain FJG1.</title>
        <authorList>
            <person name="Kits K.D."/>
            <person name="Klotz M.G."/>
            <person name="Stein L.Y."/>
        </authorList>
    </citation>
    <scope>NUCLEOTIDE SEQUENCE [LARGE SCALE GENOMIC DNA]</scope>
    <source>
        <strain evidence="11 12">FJG1</strain>
    </source>
</reference>
<dbReference type="PROSITE" id="PS50263">
    <property type="entry name" value="CN_HYDROLASE"/>
    <property type="match status" value="1"/>
</dbReference>
<keyword evidence="6 9" id="KW-1133">Transmembrane helix</keyword>
<dbReference type="HAMAP" id="MF_01148">
    <property type="entry name" value="Lnt"/>
    <property type="match status" value="1"/>
</dbReference>
<evidence type="ECO:0000256" key="9">
    <source>
        <dbReference type="HAMAP-Rule" id="MF_01148"/>
    </source>
</evidence>
<feature type="transmembrane region" description="Helical" evidence="9">
    <location>
        <begin position="476"/>
        <end position="495"/>
    </location>
</feature>
<comment type="similarity">
    <text evidence="2 9">Belongs to the CN hydrolase family. Apolipoprotein N-acyltransferase subfamily.</text>
</comment>
<protein>
    <recommendedName>
        <fullName evidence="9">Apolipoprotein N-acyltransferase</fullName>
        <shortName evidence="9">ALP N-acyltransferase</shortName>
        <ecNumber evidence="9">2.3.1.269</ecNumber>
    </recommendedName>
</protein>
<name>A0A126T7D6_9GAMM</name>
<evidence type="ECO:0000256" key="4">
    <source>
        <dbReference type="ARBA" id="ARBA00022679"/>
    </source>
</evidence>
<dbReference type="InterPro" id="IPR004563">
    <property type="entry name" value="Apolipo_AcylTrfase"/>
</dbReference>
<dbReference type="GO" id="GO:0005886">
    <property type="term" value="C:plasma membrane"/>
    <property type="evidence" value="ECO:0007669"/>
    <property type="project" value="UniProtKB-SubCell"/>
</dbReference>
<dbReference type="Pfam" id="PF00795">
    <property type="entry name" value="CN_hydrolase"/>
    <property type="match status" value="1"/>
</dbReference>
<comment type="subcellular location">
    <subcellularLocation>
        <location evidence="1 9">Cell membrane</location>
        <topology evidence="1 9">Multi-pass membrane protein</topology>
    </subcellularLocation>
</comment>
<feature type="domain" description="CN hydrolase" evidence="10">
    <location>
        <begin position="225"/>
        <end position="463"/>
    </location>
</feature>
<evidence type="ECO:0000256" key="7">
    <source>
        <dbReference type="ARBA" id="ARBA00023136"/>
    </source>
</evidence>
<evidence type="ECO:0000256" key="6">
    <source>
        <dbReference type="ARBA" id="ARBA00022989"/>
    </source>
</evidence>
<dbReference type="PANTHER" id="PTHR38686:SF1">
    <property type="entry name" value="APOLIPOPROTEIN N-ACYLTRANSFERASE"/>
    <property type="match status" value="1"/>
</dbReference>
<keyword evidence="3 9" id="KW-1003">Cell membrane</keyword>
<dbReference type="RefSeq" id="WP_052142252.1">
    <property type="nucleotide sequence ID" value="NZ_CP014476.1"/>
</dbReference>
<evidence type="ECO:0000259" key="10">
    <source>
        <dbReference type="PROSITE" id="PS50263"/>
    </source>
</evidence>
<dbReference type="EMBL" id="CP014476">
    <property type="protein sequence ID" value="AMK77968.1"/>
    <property type="molecule type" value="Genomic_DNA"/>
</dbReference>